<dbReference type="EMBL" id="FNZI01000003">
    <property type="protein sequence ID" value="SEJ39242.1"/>
    <property type="molecule type" value="Genomic_DNA"/>
</dbReference>
<feature type="transmembrane region" description="Helical" evidence="1">
    <location>
        <begin position="270"/>
        <end position="291"/>
    </location>
</feature>
<dbReference type="GO" id="GO:0016747">
    <property type="term" value="F:acyltransferase activity, transferring groups other than amino-acyl groups"/>
    <property type="evidence" value="ECO:0007669"/>
    <property type="project" value="InterPro"/>
</dbReference>
<dbReference type="PANTHER" id="PTHR23028">
    <property type="entry name" value="ACETYLTRANSFERASE"/>
    <property type="match status" value="1"/>
</dbReference>
<dbReference type="eggNOG" id="COG1835">
    <property type="taxonomic scope" value="Bacteria"/>
</dbReference>
<feature type="transmembrane region" description="Helical" evidence="1">
    <location>
        <begin position="174"/>
        <end position="196"/>
    </location>
</feature>
<evidence type="ECO:0000313" key="3">
    <source>
        <dbReference type="EMBL" id="SEJ39242.1"/>
    </source>
</evidence>
<feature type="transmembrane region" description="Helical" evidence="1">
    <location>
        <begin position="239"/>
        <end position="258"/>
    </location>
</feature>
<dbReference type="Proteomes" id="UP000183315">
    <property type="component" value="Unassembled WGS sequence"/>
</dbReference>
<dbReference type="GO" id="GO:0016020">
    <property type="term" value="C:membrane"/>
    <property type="evidence" value="ECO:0007669"/>
    <property type="project" value="TreeGrafter"/>
</dbReference>
<proteinExistence type="predicted"/>
<dbReference type="RefSeq" id="WP_143058934.1">
    <property type="nucleotide sequence ID" value="NZ_BBLU01000004.1"/>
</dbReference>
<feature type="transmembrane region" description="Helical" evidence="1">
    <location>
        <begin position="91"/>
        <end position="107"/>
    </location>
</feature>
<accession>A0A1H6YPR0</accession>
<keyword evidence="1" id="KW-0812">Transmembrane</keyword>
<reference evidence="4" key="1">
    <citation type="submission" date="2016-10" db="EMBL/GenBank/DDBJ databases">
        <authorList>
            <person name="Varghese N."/>
        </authorList>
    </citation>
    <scope>NUCLEOTIDE SEQUENCE [LARGE SCALE GENOMIC DNA]</scope>
    <source>
        <strain evidence="4">DSM 24868</strain>
    </source>
</reference>
<dbReference type="GO" id="GO:0000271">
    <property type="term" value="P:polysaccharide biosynthetic process"/>
    <property type="evidence" value="ECO:0007669"/>
    <property type="project" value="TreeGrafter"/>
</dbReference>
<keyword evidence="3" id="KW-0012">Acyltransferase</keyword>
<protein>
    <submittedName>
        <fullName evidence="3">Peptidoglycan/LPS O-acetylase OafA/YrhL, contains acyltransferase and SGNH-hydrolase domains</fullName>
    </submittedName>
</protein>
<dbReference type="STRING" id="1043493.SAMN05421637_1684"/>
<keyword evidence="4" id="KW-1185">Reference proteome</keyword>
<keyword evidence="3" id="KW-0378">Hydrolase</keyword>
<dbReference type="OrthoDB" id="9796461at2"/>
<dbReference type="PANTHER" id="PTHR23028:SF53">
    <property type="entry name" value="ACYL_TRANSF_3 DOMAIN-CONTAINING PROTEIN"/>
    <property type="match status" value="1"/>
</dbReference>
<evidence type="ECO:0000313" key="4">
    <source>
        <dbReference type="Proteomes" id="UP000183315"/>
    </source>
</evidence>
<keyword evidence="1" id="KW-1133">Transmembrane helix</keyword>
<evidence type="ECO:0000259" key="2">
    <source>
        <dbReference type="Pfam" id="PF01757"/>
    </source>
</evidence>
<feature type="transmembrane region" description="Helical" evidence="1">
    <location>
        <begin position="208"/>
        <end position="227"/>
    </location>
</feature>
<dbReference type="GO" id="GO:0016787">
    <property type="term" value="F:hydrolase activity"/>
    <property type="evidence" value="ECO:0007669"/>
    <property type="project" value="UniProtKB-KW"/>
</dbReference>
<dbReference type="InterPro" id="IPR002656">
    <property type="entry name" value="Acyl_transf_3_dom"/>
</dbReference>
<feature type="transmembrane region" description="Helical" evidence="1">
    <location>
        <begin position="143"/>
        <end position="162"/>
    </location>
</feature>
<gene>
    <name evidence="3" type="ORF">SAMN05421637_1684</name>
</gene>
<name>A0A1H6YPR0_9MICO</name>
<feature type="transmembrane region" description="Helical" evidence="1">
    <location>
        <begin position="303"/>
        <end position="324"/>
    </location>
</feature>
<dbReference type="InterPro" id="IPR050879">
    <property type="entry name" value="Acyltransferase_3"/>
</dbReference>
<feature type="transmembrane region" description="Helical" evidence="1">
    <location>
        <begin position="113"/>
        <end position="131"/>
    </location>
</feature>
<dbReference type="Pfam" id="PF01757">
    <property type="entry name" value="Acyl_transf_3"/>
    <property type="match status" value="1"/>
</dbReference>
<keyword evidence="3" id="KW-0808">Transferase</keyword>
<keyword evidence="1" id="KW-0472">Membrane</keyword>
<organism evidence="3 4">
    <name type="scientific">Demequina mangrovi</name>
    <dbReference type="NCBI Taxonomy" id="1043493"/>
    <lineage>
        <taxon>Bacteria</taxon>
        <taxon>Bacillati</taxon>
        <taxon>Actinomycetota</taxon>
        <taxon>Actinomycetes</taxon>
        <taxon>Micrococcales</taxon>
        <taxon>Demequinaceae</taxon>
        <taxon>Demequina</taxon>
    </lineage>
</organism>
<feature type="transmembrane region" description="Helical" evidence="1">
    <location>
        <begin position="52"/>
        <end position="70"/>
    </location>
</feature>
<sequence length="358" mass="38223">MQRVVGLDAIRFVCAAVVALGHIHLALADQLSPVIGRTAATGVDIAFSNGFNGPAAVMVFFVLSGFVIHLPQARGRRLDVAQFAARRYLRIVPPVAVFMLASVALGYAPEGGYWMHTVLWSVICELVYYTLYPALLASRIPMARLGLGALGIALVFTALNFSQITSGDLSYTVFGWWTPVIGLPVWILGAVLAERYQRLPVLRARTMWTIRAGVLLGSAALRVLAYHGEPYVGPFASNAITLTLLAPLIGAWLGLEVVHFQSRPGVSRTLAVLETAGAASFSLYLAHPLALELVPAPEGGGDLALLGVSVLAASAATAAFYLLVERPSHRAARRAGQAIARRRAMAMVPARPRRAPEA</sequence>
<evidence type="ECO:0000256" key="1">
    <source>
        <dbReference type="SAM" id="Phobius"/>
    </source>
</evidence>
<dbReference type="AlphaFoldDB" id="A0A1H6YPR0"/>
<feature type="domain" description="Acyltransferase 3" evidence="2">
    <location>
        <begin position="5"/>
        <end position="294"/>
    </location>
</feature>